<dbReference type="InterPro" id="IPR016181">
    <property type="entry name" value="Acyl_CoA_acyltransferase"/>
</dbReference>
<keyword evidence="3" id="KW-1185">Reference proteome</keyword>
<dbReference type="PANTHER" id="PTHR43792:SF1">
    <property type="entry name" value="N-ACETYLTRANSFERASE DOMAIN-CONTAINING PROTEIN"/>
    <property type="match status" value="1"/>
</dbReference>
<dbReference type="EMBL" id="JAAMOX010000001">
    <property type="protein sequence ID" value="NIH53574.1"/>
    <property type="molecule type" value="Genomic_DNA"/>
</dbReference>
<keyword evidence="2" id="KW-0808">Transferase</keyword>
<dbReference type="GO" id="GO:0016747">
    <property type="term" value="F:acyltransferase activity, transferring groups other than amino-acyl groups"/>
    <property type="evidence" value="ECO:0007669"/>
    <property type="project" value="InterPro"/>
</dbReference>
<feature type="domain" description="N-acetyltransferase" evidence="1">
    <location>
        <begin position="10"/>
        <end position="178"/>
    </location>
</feature>
<organism evidence="2 3">
    <name type="scientific">Lysinibacter cavernae</name>
    <dbReference type="NCBI Taxonomy" id="1640652"/>
    <lineage>
        <taxon>Bacteria</taxon>
        <taxon>Bacillati</taxon>
        <taxon>Actinomycetota</taxon>
        <taxon>Actinomycetes</taxon>
        <taxon>Micrococcales</taxon>
        <taxon>Microbacteriaceae</taxon>
        <taxon>Lysinibacter</taxon>
    </lineage>
</organism>
<dbReference type="Proteomes" id="UP000541033">
    <property type="component" value="Unassembled WGS sequence"/>
</dbReference>
<dbReference type="PROSITE" id="PS51186">
    <property type="entry name" value="GNAT"/>
    <property type="match status" value="1"/>
</dbReference>
<dbReference type="SUPFAM" id="SSF55729">
    <property type="entry name" value="Acyl-CoA N-acyltransferases (Nat)"/>
    <property type="match status" value="1"/>
</dbReference>
<dbReference type="AlphaFoldDB" id="A0A7X5TTJ3"/>
<reference evidence="2 3" key="1">
    <citation type="submission" date="2020-02" db="EMBL/GenBank/DDBJ databases">
        <title>Sequencing the genomes of 1000 actinobacteria strains.</title>
        <authorList>
            <person name="Klenk H.-P."/>
        </authorList>
    </citation>
    <scope>NUCLEOTIDE SEQUENCE [LARGE SCALE GENOMIC DNA]</scope>
    <source>
        <strain evidence="2 3">DSM 27960</strain>
    </source>
</reference>
<dbReference type="Gene3D" id="3.40.630.30">
    <property type="match status" value="1"/>
</dbReference>
<evidence type="ECO:0000313" key="2">
    <source>
        <dbReference type="EMBL" id="NIH53574.1"/>
    </source>
</evidence>
<comment type="caution">
    <text evidence="2">The sequence shown here is derived from an EMBL/GenBank/DDBJ whole genome shotgun (WGS) entry which is preliminary data.</text>
</comment>
<dbReference type="PANTHER" id="PTHR43792">
    <property type="entry name" value="GNAT FAMILY, PUTATIVE (AFU_ORTHOLOGUE AFUA_3G00765)-RELATED-RELATED"/>
    <property type="match status" value="1"/>
</dbReference>
<dbReference type="RefSeq" id="WP_167149292.1">
    <property type="nucleotide sequence ID" value="NZ_JAAMOX010000001.1"/>
</dbReference>
<dbReference type="Pfam" id="PF13302">
    <property type="entry name" value="Acetyltransf_3"/>
    <property type="match status" value="1"/>
</dbReference>
<accession>A0A7X5TTJ3</accession>
<dbReference type="InterPro" id="IPR051531">
    <property type="entry name" value="N-acetyltransferase"/>
</dbReference>
<dbReference type="InterPro" id="IPR000182">
    <property type="entry name" value="GNAT_dom"/>
</dbReference>
<name>A0A7X5TTJ3_9MICO</name>
<protein>
    <submittedName>
        <fullName evidence="2">RimJ/RimL family protein N-acetyltransferase</fullName>
    </submittedName>
</protein>
<evidence type="ECO:0000313" key="3">
    <source>
        <dbReference type="Proteomes" id="UP000541033"/>
    </source>
</evidence>
<sequence length="184" mass="21094">MTEPLHTERLMLRLMRADDLNDIYSYQSDPDACRYLPYEPRSREAVRQNLEVHSKRNTIAEPGDYLRLAIQSRLTSKVLGELYFRLDSTVNRSAEVGWALHPEQHGKGFAAEAASALLDFAFDRVGIHRIFAKLDVRNSASAELCTRLGMRREALFIDDEFAKGEWTSTAIYAVLEREWAARQS</sequence>
<evidence type="ECO:0000259" key="1">
    <source>
        <dbReference type="PROSITE" id="PS51186"/>
    </source>
</evidence>
<gene>
    <name evidence="2" type="ORF">FHX76_001442</name>
</gene>
<proteinExistence type="predicted"/>